<feature type="compositionally biased region" description="Basic and acidic residues" evidence="1">
    <location>
        <begin position="26"/>
        <end position="36"/>
    </location>
</feature>
<dbReference type="EMBL" id="JBHUCZ010000007">
    <property type="protein sequence ID" value="MFD1567599.1"/>
    <property type="molecule type" value="Genomic_DNA"/>
</dbReference>
<keyword evidence="2" id="KW-0472">Membrane</keyword>
<evidence type="ECO:0000259" key="3">
    <source>
        <dbReference type="Pfam" id="PF23994"/>
    </source>
</evidence>
<feature type="domain" description="DUF7312" evidence="3">
    <location>
        <begin position="13"/>
        <end position="62"/>
    </location>
</feature>
<reference evidence="4 5" key="1">
    <citation type="journal article" date="2019" name="Int. J. Syst. Evol. Microbiol.">
        <title>The Global Catalogue of Microorganisms (GCM) 10K type strain sequencing project: providing services to taxonomists for standard genome sequencing and annotation.</title>
        <authorList>
            <consortium name="The Broad Institute Genomics Platform"/>
            <consortium name="The Broad Institute Genome Sequencing Center for Infectious Disease"/>
            <person name="Wu L."/>
            <person name="Ma J."/>
        </authorList>
    </citation>
    <scope>NUCLEOTIDE SEQUENCE [LARGE SCALE GENOMIC DNA]</scope>
    <source>
        <strain evidence="4 5">CGMCC 1.12859</strain>
    </source>
</reference>
<evidence type="ECO:0000313" key="4">
    <source>
        <dbReference type="EMBL" id="MFD1567599.1"/>
    </source>
</evidence>
<sequence>MSDSRGAAANDDDEEWAISLDDLGDDGERPPEREPIEPGSPTIEGVAFVVLGVALTLAVVFAGL</sequence>
<protein>
    <recommendedName>
        <fullName evidence="3">DUF7312 domain-containing protein</fullName>
    </recommendedName>
</protein>
<dbReference type="InterPro" id="IPR055736">
    <property type="entry name" value="DUF7312"/>
</dbReference>
<evidence type="ECO:0000256" key="2">
    <source>
        <dbReference type="SAM" id="Phobius"/>
    </source>
</evidence>
<evidence type="ECO:0000313" key="5">
    <source>
        <dbReference type="Proteomes" id="UP001597139"/>
    </source>
</evidence>
<dbReference type="Proteomes" id="UP001597139">
    <property type="component" value="Unassembled WGS sequence"/>
</dbReference>
<keyword evidence="2" id="KW-0812">Transmembrane</keyword>
<comment type="caution">
    <text evidence="4">The sequence shown here is derived from an EMBL/GenBank/DDBJ whole genome shotgun (WGS) entry which is preliminary data.</text>
</comment>
<name>A0ABD6BR75_9EURY</name>
<organism evidence="4 5">
    <name type="scientific">Halolamina litorea</name>
    <dbReference type="NCBI Taxonomy" id="1515593"/>
    <lineage>
        <taxon>Archaea</taxon>
        <taxon>Methanobacteriati</taxon>
        <taxon>Methanobacteriota</taxon>
        <taxon>Stenosarchaea group</taxon>
        <taxon>Halobacteria</taxon>
        <taxon>Halobacteriales</taxon>
        <taxon>Haloferacaceae</taxon>
    </lineage>
</organism>
<dbReference type="RefSeq" id="WP_267647448.1">
    <property type="nucleotide sequence ID" value="NZ_JANHGR010000002.1"/>
</dbReference>
<proteinExistence type="predicted"/>
<keyword evidence="2" id="KW-1133">Transmembrane helix</keyword>
<gene>
    <name evidence="4" type="ORF">ACFSAU_08845</name>
</gene>
<evidence type="ECO:0000256" key="1">
    <source>
        <dbReference type="SAM" id="MobiDB-lite"/>
    </source>
</evidence>
<keyword evidence="5" id="KW-1185">Reference proteome</keyword>
<accession>A0ABD6BR75</accession>
<feature type="region of interest" description="Disordered" evidence="1">
    <location>
        <begin position="1"/>
        <end position="41"/>
    </location>
</feature>
<feature type="transmembrane region" description="Helical" evidence="2">
    <location>
        <begin position="45"/>
        <end position="63"/>
    </location>
</feature>
<dbReference type="Pfam" id="PF23994">
    <property type="entry name" value="DUF7312"/>
    <property type="match status" value="1"/>
</dbReference>
<dbReference type="AlphaFoldDB" id="A0ABD6BR75"/>